<name>A0A0G3XI40_9SPHN</name>
<dbReference type="KEGG" id="cna:AB433_14305"/>
<evidence type="ECO:0000313" key="1">
    <source>
        <dbReference type="EMBL" id="AKM10872.1"/>
    </source>
</evidence>
<dbReference type="PATRIC" id="fig|1348774.3.peg.3007"/>
<keyword evidence="2" id="KW-1185">Reference proteome</keyword>
<proteinExistence type="predicted"/>
<reference evidence="1 2" key="1">
    <citation type="submission" date="2015-06" db="EMBL/GenBank/DDBJ databases">
        <authorList>
            <person name="Zeng Y."/>
            <person name="Huang Y."/>
        </authorList>
    </citation>
    <scope>NUCLEOTIDE SEQUENCE [LARGE SCALE GENOMIC DNA]</scope>
    <source>
        <strain evidence="1 2">PQ-2</strain>
    </source>
</reference>
<dbReference type="AlphaFoldDB" id="A0A0G3XI40"/>
<dbReference type="EMBL" id="CP011770">
    <property type="protein sequence ID" value="AKM10872.1"/>
    <property type="molecule type" value="Genomic_DNA"/>
</dbReference>
<dbReference type="Proteomes" id="UP000035287">
    <property type="component" value="Chromosome"/>
</dbReference>
<organism evidence="1 2">
    <name type="scientific">Croceicoccus naphthovorans</name>
    <dbReference type="NCBI Taxonomy" id="1348774"/>
    <lineage>
        <taxon>Bacteria</taxon>
        <taxon>Pseudomonadati</taxon>
        <taxon>Pseudomonadota</taxon>
        <taxon>Alphaproteobacteria</taxon>
        <taxon>Sphingomonadales</taxon>
        <taxon>Erythrobacteraceae</taxon>
        <taxon>Croceicoccus</taxon>
    </lineage>
</organism>
<evidence type="ECO:0000313" key="2">
    <source>
        <dbReference type="Proteomes" id="UP000035287"/>
    </source>
</evidence>
<gene>
    <name evidence="1" type="ORF">AB433_14305</name>
</gene>
<sequence>MAADPSHGWVSGGDDAMIAFHYVREDYSCNACEAPFARSRITSCPPEHIWSARSALARIRSEPNSRRAIPLWWEGHPELSDFSAPFAKGSQATA</sequence>
<protein>
    <submittedName>
        <fullName evidence="1">Uncharacterized protein</fullName>
    </submittedName>
</protein>
<accession>A0A0G3XI40</accession>